<feature type="region of interest" description="Disordered" evidence="1">
    <location>
        <begin position="133"/>
        <end position="206"/>
    </location>
</feature>
<feature type="compositionally biased region" description="Polar residues" evidence="1">
    <location>
        <begin position="196"/>
        <end position="206"/>
    </location>
</feature>
<feature type="region of interest" description="Disordered" evidence="1">
    <location>
        <begin position="63"/>
        <end position="90"/>
    </location>
</feature>
<dbReference type="AlphaFoldDB" id="A0A9P7N2Q1"/>
<feature type="compositionally biased region" description="Basic residues" evidence="1">
    <location>
        <begin position="73"/>
        <end position="82"/>
    </location>
</feature>
<evidence type="ECO:0000256" key="1">
    <source>
        <dbReference type="SAM" id="MobiDB-lite"/>
    </source>
</evidence>
<feature type="compositionally biased region" description="Polar residues" evidence="1">
    <location>
        <begin position="283"/>
        <end position="297"/>
    </location>
</feature>
<protein>
    <recommendedName>
        <fullName evidence="4">Ca2+-modulated nonselective cation channel polycystin</fullName>
    </recommendedName>
</protein>
<dbReference type="OrthoDB" id="5377012at2759"/>
<name>A0A9P7N2Q1_9HYPO</name>
<evidence type="ECO:0000313" key="2">
    <source>
        <dbReference type="EMBL" id="KAG5987819.1"/>
    </source>
</evidence>
<feature type="region of interest" description="Disordered" evidence="1">
    <location>
        <begin position="381"/>
        <end position="478"/>
    </location>
</feature>
<feature type="compositionally biased region" description="Polar residues" evidence="1">
    <location>
        <begin position="413"/>
        <end position="434"/>
    </location>
</feature>
<feature type="compositionally biased region" description="Basic residues" evidence="1">
    <location>
        <begin position="245"/>
        <end position="260"/>
    </location>
</feature>
<feature type="compositionally biased region" description="Low complexity" evidence="1">
    <location>
        <begin position="232"/>
        <end position="244"/>
    </location>
</feature>
<organism evidence="2 3">
    <name type="scientific">Claviceps pusilla</name>
    <dbReference type="NCBI Taxonomy" id="123648"/>
    <lineage>
        <taxon>Eukaryota</taxon>
        <taxon>Fungi</taxon>
        <taxon>Dikarya</taxon>
        <taxon>Ascomycota</taxon>
        <taxon>Pezizomycotina</taxon>
        <taxon>Sordariomycetes</taxon>
        <taxon>Hypocreomycetidae</taxon>
        <taxon>Hypocreales</taxon>
        <taxon>Clavicipitaceae</taxon>
        <taxon>Claviceps</taxon>
    </lineage>
</organism>
<evidence type="ECO:0008006" key="4">
    <source>
        <dbReference type="Google" id="ProtNLM"/>
    </source>
</evidence>
<feature type="compositionally biased region" description="Low complexity" evidence="1">
    <location>
        <begin position="261"/>
        <end position="282"/>
    </location>
</feature>
<proteinExistence type="predicted"/>
<feature type="compositionally biased region" description="Polar residues" evidence="1">
    <location>
        <begin position="149"/>
        <end position="161"/>
    </location>
</feature>
<sequence length="478" mass="50392">MPRRPTQLYRDNTGPSTFIATSASKRFSPFAMAAADKINEQHDRQAHRRRPFSTWVKKLTNFKSSSDGDGHKRQMRTKRGHKLNNPYPQSGHICAGPGNGLVNNNSSRNGSCANGLSSHSFTTAQTGSITSLEPTAHSSVDGIAPTTPGGRSTAGTTSTENVTRRSLAPSHGAASSLAGTSRTLAGCLDGRRGDDSTFSSPAPSVRSLTTTLTTIQSMAPVGQTPYVQAPQSSSSNNNNNNNNHSSHHLHHHHHHHHHHNNNNSSSNNNNNNSNSNSNSNSNTQSIQFSQPFPTASPASAIPSHLAPASNPTTYTTATANNLLTDDASILTLASSSKRRRRRSMDTDASVRALAPSSLWDGSRESLPLSVLSANIEQGGMAAATPGLHGSSSRPGPDRNSIYSAAGVVPPMSNERSNILSKQSDGASVRSSRPGPSQGRPDSVSGNMVAATSPLATPLEAPEDKVVMEDKRDGAAKTD</sequence>
<accession>A0A9P7N2Q1</accession>
<dbReference type="EMBL" id="SRPW01003213">
    <property type="protein sequence ID" value="KAG5987819.1"/>
    <property type="molecule type" value="Genomic_DNA"/>
</dbReference>
<dbReference type="Proteomes" id="UP000748025">
    <property type="component" value="Unassembled WGS sequence"/>
</dbReference>
<feature type="region of interest" description="Disordered" evidence="1">
    <location>
        <begin position="225"/>
        <end position="312"/>
    </location>
</feature>
<gene>
    <name evidence="2" type="ORF">E4U43_004928</name>
</gene>
<reference evidence="2" key="1">
    <citation type="journal article" date="2020" name="bioRxiv">
        <title>Whole genome comparisons of ergot fungi reveals the divergence and evolution of species within the genus Claviceps are the result of varying mechanisms driving genome evolution and host range expansion.</title>
        <authorList>
            <person name="Wyka S.A."/>
            <person name="Mondo S.J."/>
            <person name="Liu M."/>
            <person name="Dettman J."/>
            <person name="Nalam V."/>
            <person name="Broders K.D."/>
        </authorList>
    </citation>
    <scope>NUCLEOTIDE SEQUENCE</scope>
    <source>
        <strain evidence="2">CCC 602</strain>
    </source>
</reference>
<keyword evidence="3" id="KW-1185">Reference proteome</keyword>
<feature type="compositionally biased region" description="Basic and acidic residues" evidence="1">
    <location>
        <begin position="461"/>
        <end position="478"/>
    </location>
</feature>
<evidence type="ECO:0000313" key="3">
    <source>
        <dbReference type="Proteomes" id="UP000748025"/>
    </source>
</evidence>
<comment type="caution">
    <text evidence="2">The sequence shown here is derived from an EMBL/GenBank/DDBJ whole genome shotgun (WGS) entry which is preliminary data.</text>
</comment>